<organism evidence="1 2">
    <name type="scientific">Roseateles aquae</name>
    <dbReference type="NCBI Taxonomy" id="3077235"/>
    <lineage>
        <taxon>Bacteria</taxon>
        <taxon>Pseudomonadati</taxon>
        <taxon>Pseudomonadota</taxon>
        <taxon>Betaproteobacteria</taxon>
        <taxon>Burkholderiales</taxon>
        <taxon>Sphaerotilaceae</taxon>
        <taxon>Roseateles</taxon>
    </lineage>
</organism>
<name>A0ABU3P6B6_9BURK</name>
<proteinExistence type="predicted"/>
<evidence type="ECO:0008006" key="3">
    <source>
        <dbReference type="Google" id="ProtNLM"/>
    </source>
</evidence>
<protein>
    <recommendedName>
        <fullName evidence="3">TonB-dependent receptor plug domain-containing protein</fullName>
    </recommendedName>
</protein>
<dbReference type="EMBL" id="JAVXZY010000001">
    <property type="protein sequence ID" value="MDT8998117.1"/>
    <property type="molecule type" value="Genomic_DNA"/>
</dbReference>
<comment type="caution">
    <text evidence="1">The sequence shown here is derived from an EMBL/GenBank/DDBJ whole genome shotgun (WGS) entry which is preliminary data.</text>
</comment>
<keyword evidence="2" id="KW-1185">Reference proteome</keyword>
<reference evidence="1" key="1">
    <citation type="submission" date="2023-09" db="EMBL/GenBank/DDBJ databases">
        <title>Paucibacter sp. APW11 Genome sequencing and assembly.</title>
        <authorList>
            <person name="Kim I."/>
        </authorList>
    </citation>
    <scope>NUCLEOTIDE SEQUENCE</scope>
    <source>
        <strain evidence="1">APW11</strain>
    </source>
</reference>
<gene>
    <name evidence="1" type="ORF">RQP53_02385</name>
</gene>
<dbReference type="RefSeq" id="WP_315648415.1">
    <property type="nucleotide sequence ID" value="NZ_JAVXZY010000001.1"/>
</dbReference>
<evidence type="ECO:0000313" key="2">
    <source>
        <dbReference type="Proteomes" id="UP001246372"/>
    </source>
</evidence>
<dbReference type="Proteomes" id="UP001246372">
    <property type="component" value="Unassembled WGS sequence"/>
</dbReference>
<sequence length="96" mass="10012">MNTVYCYDRFARLKRVGLALGVIAGMAAGSLIGLQARAAEASARIERLPAVTVTGHSQAKVLERLPVVVVTAQRQTGALAQNAVKSGLGVRSLAQP</sequence>
<evidence type="ECO:0000313" key="1">
    <source>
        <dbReference type="EMBL" id="MDT8998117.1"/>
    </source>
</evidence>
<accession>A0ABU3P6B6</accession>